<evidence type="ECO:0000256" key="15">
    <source>
        <dbReference type="SAM" id="Phobius"/>
    </source>
</evidence>
<feature type="transmembrane region" description="Helical" evidence="15">
    <location>
        <begin position="171"/>
        <end position="196"/>
    </location>
</feature>
<keyword evidence="19" id="KW-1185">Reference proteome</keyword>
<name>A0A8K0WV03_9HYPO</name>
<feature type="signal peptide" evidence="16">
    <location>
        <begin position="1"/>
        <end position="17"/>
    </location>
</feature>
<evidence type="ECO:0000256" key="11">
    <source>
        <dbReference type="ARBA" id="ARBA00023157"/>
    </source>
</evidence>
<keyword evidence="6" id="KW-0336">GPI-anchor</keyword>
<dbReference type="PROSITE" id="PS52012">
    <property type="entry name" value="CFEM"/>
    <property type="match status" value="1"/>
</dbReference>
<evidence type="ECO:0000256" key="1">
    <source>
        <dbReference type="ARBA" id="ARBA00004141"/>
    </source>
</evidence>
<organism evidence="18 19">
    <name type="scientific">Stachybotrys elegans</name>
    <dbReference type="NCBI Taxonomy" id="80388"/>
    <lineage>
        <taxon>Eukaryota</taxon>
        <taxon>Fungi</taxon>
        <taxon>Dikarya</taxon>
        <taxon>Ascomycota</taxon>
        <taxon>Pezizomycotina</taxon>
        <taxon>Sordariomycetes</taxon>
        <taxon>Hypocreomycetidae</taxon>
        <taxon>Hypocreales</taxon>
        <taxon>Stachybotryaceae</taxon>
        <taxon>Stachybotrys</taxon>
    </lineage>
</organism>
<feature type="transmembrane region" description="Helical" evidence="15">
    <location>
        <begin position="99"/>
        <end position="119"/>
    </location>
</feature>
<keyword evidence="11 14" id="KW-1015">Disulfide bond</keyword>
<dbReference type="InterPro" id="IPR049326">
    <property type="entry name" value="Rhodopsin_dom_fungi"/>
</dbReference>
<dbReference type="GO" id="GO:0046872">
    <property type="term" value="F:metal ion binding"/>
    <property type="evidence" value="ECO:0007669"/>
    <property type="project" value="UniProtKB-UniRule"/>
</dbReference>
<feature type="transmembrane region" description="Helical" evidence="15">
    <location>
        <begin position="330"/>
        <end position="354"/>
    </location>
</feature>
<keyword evidence="14" id="KW-0408">Iron</keyword>
<evidence type="ECO:0000256" key="14">
    <source>
        <dbReference type="PROSITE-ProRule" id="PRU01356"/>
    </source>
</evidence>
<keyword evidence="7 15" id="KW-0812">Transmembrane</keyword>
<proteinExistence type="inferred from homology"/>
<evidence type="ECO:0000256" key="7">
    <source>
        <dbReference type="ARBA" id="ARBA00022692"/>
    </source>
</evidence>
<evidence type="ECO:0000313" key="18">
    <source>
        <dbReference type="EMBL" id="KAH7323090.1"/>
    </source>
</evidence>
<feature type="domain" description="CFEM" evidence="17">
    <location>
        <begin position="1"/>
        <end position="127"/>
    </location>
</feature>
<dbReference type="InterPro" id="IPR052337">
    <property type="entry name" value="SAT4-like"/>
</dbReference>
<comment type="similarity">
    <text evidence="13">Belongs to the SAT4 family.</text>
</comment>
<evidence type="ECO:0000256" key="13">
    <source>
        <dbReference type="ARBA" id="ARBA00038359"/>
    </source>
</evidence>
<feature type="disulfide bond" evidence="14">
    <location>
        <begin position="36"/>
        <end position="67"/>
    </location>
</feature>
<keyword evidence="9 15" id="KW-1133">Transmembrane helix</keyword>
<comment type="subcellular location">
    <subcellularLocation>
        <location evidence="2">Membrane</location>
        <topology evidence="2">Lipid-anchor</topology>
        <topology evidence="2">GPI-anchor</topology>
    </subcellularLocation>
    <subcellularLocation>
        <location evidence="1">Membrane</location>
        <topology evidence="1">Multi-pass membrane protein</topology>
    </subcellularLocation>
    <subcellularLocation>
        <location evidence="3">Secreted</location>
    </subcellularLocation>
</comment>
<dbReference type="Proteomes" id="UP000813444">
    <property type="component" value="Unassembled WGS sequence"/>
</dbReference>
<evidence type="ECO:0000256" key="5">
    <source>
        <dbReference type="ARBA" id="ARBA00022525"/>
    </source>
</evidence>
<dbReference type="Pfam" id="PF05730">
    <property type="entry name" value="CFEM"/>
    <property type="match status" value="1"/>
</dbReference>
<evidence type="ECO:0000256" key="9">
    <source>
        <dbReference type="ARBA" id="ARBA00022989"/>
    </source>
</evidence>
<comment type="caution">
    <text evidence="18">The sequence shown here is derived from an EMBL/GenBank/DDBJ whole genome shotgun (WGS) entry which is preliminary data.</text>
</comment>
<dbReference type="PANTHER" id="PTHR33048:SF160">
    <property type="entry name" value="SAT4 FAMILY MEMBRANE PROTEIN"/>
    <property type="match status" value="1"/>
</dbReference>
<dbReference type="EMBL" id="JAGPNK010000004">
    <property type="protein sequence ID" value="KAH7323090.1"/>
    <property type="molecule type" value="Genomic_DNA"/>
</dbReference>
<evidence type="ECO:0000256" key="16">
    <source>
        <dbReference type="SAM" id="SignalP"/>
    </source>
</evidence>
<dbReference type="Pfam" id="PF20684">
    <property type="entry name" value="Fung_rhodopsin"/>
    <property type="match status" value="1"/>
</dbReference>
<feature type="disulfide bond" evidence="14">
    <location>
        <begin position="55"/>
        <end position="88"/>
    </location>
</feature>
<feature type="transmembrane region" description="Helical" evidence="15">
    <location>
        <begin position="131"/>
        <end position="151"/>
    </location>
</feature>
<evidence type="ECO:0000256" key="6">
    <source>
        <dbReference type="ARBA" id="ARBA00022622"/>
    </source>
</evidence>
<evidence type="ECO:0000313" key="19">
    <source>
        <dbReference type="Proteomes" id="UP000813444"/>
    </source>
</evidence>
<evidence type="ECO:0000256" key="8">
    <source>
        <dbReference type="ARBA" id="ARBA00022729"/>
    </source>
</evidence>
<reference evidence="18" key="1">
    <citation type="journal article" date="2021" name="Nat. Commun.">
        <title>Genetic determinants of endophytism in the Arabidopsis root mycobiome.</title>
        <authorList>
            <person name="Mesny F."/>
            <person name="Miyauchi S."/>
            <person name="Thiergart T."/>
            <person name="Pickel B."/>
            <person name="Atanasova L."/>
            <person name="Karlsson M."/>
            <person name="Huettel B."/>
            <person name="Barry K.W."/>
            <person name="Haridas S."/>
            <person name="Chen C."/>
            <person name="Bauer D."/>
            <person name="Andreopoulos W."/>
            <person name="Pangilinan J."/>
            <person name="LaButti K."/>
            <person name="Riley R."/>
            <person name="Lipzen A."/>
            <person name="Clum A."/>
            <person name="Drula E."/>
            <person name="Henrissat B."/>
            <person name="Kohler A."/>
            <person name="Grigoriev I.V."/>
            <person name="Martin F.M."/>
            <person name="Hacquard S."/>
        </authorList>
    </citation>
    <scope>NUCLEOTIDE SEQUENCE</scope>
    <source>
        <strain evidence="18">MPI-CAGE-CH-0235</strain>
    </source>
</reference>
<gene>
    <name evidence="18" type="ORF">B0I35DRAFT_510300</name>
</gene>
<dbReference type="PANTHER" id="PTHR33048">
    <property type="entry name" value="PTH11-LIKE INTEGRAL MEMBRANE PROTEIN (AFU_ORTHOLOGUE AFUA_5G11245)"/>
    <property type="match status" value="1"/>
</dbReference>
<keyword evidence="14" id="KW-0479">Metal-binding</keyword>
<keyword evidence="8 16" id="KW-0732">Signal</keyword>
<dbReference type="OrthoDB" id="2496787at2759"/>
<evidence type="ECO:0000256" key="2">
    <source>
        <dbReference type="ARBA" id="ARBA00004589"/>
    </source>
</evidence>
<dbReference type="GO" id="GO:0005576">
    <property type="term" value="C:extracellular region"/>
    <property type="evidence" value="ECO:0007669"/>
    <property type="project" value="UniProtKB-SubCell"/>
</dbReference>
<accession>A0A8K0WV03</accession>
<protein>
    <recommendedName>
        <fullName evidence="17">CFEM domain-containing protein</fullName>
    </recommendedName>
</protein>
<dbReference type="InterPro" id="IPR008427">
    <property type="entry name" value="Extracellular_membr_CFEM_dom"/>
</dbReference>
<comment type="similarity">
    <text evidence="4">Belongs to the RBT5 family.</text>
</comment>
<feature type="disulfide bond" evidence="14">
    <location>
        <begin position="46"/>
        <end position="53"/>
    </location>
</feature>
<sequence length="447" mass="49755">MRLLVCLLAGAAILANAQQPDLLSALGQFPNCSTPCIFAGMENLDCGLTDAACVCADKTFADSVRACITESCSIEDSLHAARIEADACNRPRRNRKKDVLLALILEVPAFLAPIGHIYSRSSTVTKFAVDDYLFIASWLSFGVLVVLAQWTSYLAFGVDTWYVETDVMTRALQMFFVLETIYLTLLCFTKLAVLTFYMRIFPQRWFKLAARITMALIIITTIAYIFAQIFQCRPIRFTWEGWMSDDREARCVDITTLTWSAGAFNIFYDTVILILPLPLILGLKMKPKTKIGITFMFSLGIFVLVTSCVRLSYVLGFGHTFNPSWDYVDTIMWTGLEVSTSLIVACLPAIRLLLNRVGFFGALFGSLVGRTTGLASSSNIKTPLHDRSTHRSEYEAMNESQIELGPQVPPKDTEIKGYGPRAASNMPSGHRIHVTTTTTVEHHDGPR</sequence>
<keyword evidence="6" id="KW-0325">Glycoprotein</keyword>
<dbReference type="AlphaFoldDB" id="A0A8K0WV03"/>
<evidence type="ECO:0000256" key="12">
    <source>
        <dbReference type="ARBA" id="ARBA00023288"/>
    </source>
</evidence>
<evidence type="ECO:0000256" key="4">
    <source>
        <dbReference type="ARBA" id="ARBA00010031"/>
    </source>
</evidence>
<dbReference type="GO" id="GO:0098552">
    <property type="term" value="C:side of membrane"/>
    <property type="evidence" value="ECO:0007669"/>
    <property type="project" value="UniProtKB-KW"/>
</dbReference>
<feature type="disulfide bond" evidence="14">
    <location>
        <begin position="32"/>
        <end position="72"/>
    </location>
</feature>
<dbReference type="SMART" id="SM00747">
    <property type="entry name" value="CFEM"/>
    <property type="match status" value="1"/>
</dbReference>
<keyword evidence="5" id="KW-0964">Secreted</keyword>
<keyword evidence="10 15" id="KW-0472">Membrane</keyword>
<feature type="binding site" description="axial binding residue" evidence="14">
    <location>
        <position position="50"/>
    </location>
    <ligand>
        <name>heme</name>
        <dbReference type="ChEBI" id="CHEBI:30413"/>
    </ligand>
    <ligandPart>
        <name>Fe</name>
        <dbReference type="ChEBI" id="CHEBI:18248"/>
    </ligandPart>
</feature>
<evidence type="ECO:0000256" key="10">
    <source>
        <dbReference type="ARBA" id="ARBA00023136"/>
    </source>
</evidence>
<keyword evidence="12" id="KW-0449">Lipoprotein</keyword>
<evidence type="ECO:0000259" key="17">
    <source>
        <dbReference type="PROSITE" id="PS52012"/>
    </source>
</evidence>
<feature type="transmembrane region" description="Helical" evidence="15">
    <location>
        <begin position="266"/>
        <end position="283"/>
    </location>
</feature>
<evidence type="ECO:0000256" key="3">
    <source>
        <dbReference type="ARBA" id="ARBA00004613"/>
    </source>
</evidence>
<feature type="transmembrane region" description="Helical" evidence="15">
    <location>
        <begin position="208"/>
        <end position="230"/>
    </location>
</feature>
<feature type="transmembrane region" description="Helical" evidence="15">
    <location>
        <begin position="295"/>
        <end position="318"/>
    </location>
</feature>
<feature type="chain" id="PRO_5035480603" description="CFEM domain-containing protein" evidence="16">
    <location>
        <begin position="18"/>
        <end position="447"/>
    </location>
</feature>
<keyword evidence="14" id="KW-0349">Heme</keyword>